<evidence type="ECO:0000313" key="1">
    <source>
        <dbReference type="EMBL" id="ABA96831.1"/>
    </source>
</evidence>
<dbReference type="PANTHER" id="PTHR47150:SF7">
    <property type="entry name" value="NUCLEASE"/>
    <property type="match status" value="1"/>
</dbReference>
<dbReference type="PANTHER" id="PTHR47150">
    <property type="entry name" value="OS12G0169200 PROTEIN"/>
    <property type="match status" value="1"/>
</dbReference>
<sequence>MSMSRAERAHELYVDYLKPIITDVSRLWELLEWIPTPEIERLCDGVRLPTSVLSAAVSTKTEYQGYAIAIRVIKEESLSDGDEEFISLAVDIVHDEFDDDEVPKRGGSVIGHAVINRERLAGHRRLYNDYFSEEPTYLDVQFRHRFRMRRPLFLRIMNAIEAHDEYFVQKRNVAGVLGLSCLQKVTAVSRMLCYGIAADAVDEYVRIGGSTVIESFNRFVVAIDEVFGEEYLRTPNENDIARLLAQGEERGFPGMLGSLDCMHWQWKNCPTAWQGQYKGKEGVPTIVLEAVASRDRWFWHAFFGSPGSHNDINVLQRSPLFAKLAEGQAPKVNYSINGHDYTMGYYLADGIYPSWATLVKSIKLPQGNKRKYFSKAQEAARKDVEQAFGVLQARFAIVRGPARFWKALTLNQIMRACIIMNNMIVEDERDGDFDLVYDEMGEQAIQSISEVEDEGLTGAITEGFTCQSSSNIATSSDSYFNGLKLISTLVKLMPEWLCNNRVISALVDNMD</sequence>
<reference evidence="1" key="1">
    <citation type="journal article" date="2005" name="BMC Biol.">
        <title>The sequence of rice chromosomes 11 and 12, rich in disease resistance genes and recent gene duplications.</title>
        <authorList>
            <consortium name="The rice chromosomes 11 and 12 sequencing consortia"/>
        </authorList>
    </citation>
    <scope>NUCLEOTIDE SEQUENCE [LARGE SCALE GENOMIC DNA]</scope>
</reference>
<gene>
    <name evidence="1" type="ordered locus">LOC_Os12g12680</name>
</gene>
<reference evidence="1" key="3">
    <citation type="submission" date="2006-01" db="EMBL/GenBank/DDBJ databases">
        <authorList>
            <person name="Buell R."/>
        </authorList>
    </citation>
    <scope>NUCLEOTIDE SEQUENCE</scope>
</reference>
<organism evidence="1">
    <name type="scientific">Oryza sativa subsp. japonica</name>
    <name type="common">Rice</name>
    <dbReference type="NCBI Taxonomy" id="39947"/>
    <lineage>
        <taxon>Eukaryota</taxon>
        <taxon>Viridiplantae</taxon>
        <taxon>Streptophyta</taxon>
        <taxon>Embryophyta</taxon>
        <taxon>Tracheophyta</taxon>
        <taxon>Spermatophyta</taxon>
        <taxon>Magnoliopsida</taxon>
        <taxon>Liliopsida</taxon>
        <taxon>Poales</taxon>
        <taxon>Poaceae</taxon>
        <taxon>BOP clade</taxon>
        <taxon>Oryzoideae</taxon>
        <taxon>Oryzeae</taxon>
        <taxon>Oryzinae</taxon>
        <taxon>Oryza</taxon>
        <taxon>Oryza sativa</taxon>
    </lineage>
</organism>
<proteinExistence type="predicted"/>
<accession>Q2QVI6</accession>
<dbReference type="InterPro" id="IPR006912">
    <property type="entry name" value="Harbinger_derived_prot"/>
</dbReference>
<reference evidence="1" key="2">
    <citation type="submission" date="2005-04" db="EMBL/GenBank/DDBJ databases">
        <authorList>
            <person name="Buell C.R."/>
            <person name="Wing R.A."/>
            <person name="McCombie W.A."/>
            <person name="Ouyang S."/>
        </authorList>
    </citation>
    <scope>NUCLEOTIDE SEQUENCE</scope>
</reference>
<name>Q2QVI6_ORYSJ</name>
<dbReference type="Pfam" id="PF04827">
    <property type="entry name" value="Plant_tran"/>
    <property type="match status" value="1"/>
</dbReference>
<dbReference type="AlphaFoldDB" id="Q2QVI6"/>
<protein>
    <submittedName>
        <fullName evidence="1">Transposon protein, putative, Pong sub-class</fullName>
    </submittedName>
</protein>
<dbReference type="EMBL" id="DP000011">
    <property type="protein sequence ID" value="ABA96831.1"/>
    <property type="molecule type" value="Genomic_DNA"/>
</dbReference>